<dbReference type="GO" id="GO:0005882">
    <property type="term" value="C:intermediate filament"/>
    <property type="evidence" value="ECO:0007669"/>
    <property type="project" value="TreeGrafter"/>
</dbReference>
<feature type="region of interest" description="Disordered" evidence="1">
    <location>
        <begin position="642"/>
        <end position="1415"/>
    </location>
</feature>
<feature type="region of interest" description="Disordered" evidence="1">
    <location>
        <begin position="1"/>
        <end position="22"/>
    </location>
</feature>
<dbReference type="PANTHER" id="PTHR47051">
    <property type="entry name" value="NESTIN"/>
    <property type="match status" value="1"/>
</dbReference>
<gene>
    <name evidence="2" type="primary">NES</name>
</gene>
<dbReference type="PANTHER" id="PTHR47051:SF1">
    <property type="entry name" value="NESTIN"/>
    <property type="match status" value="1"/>
</dbReference>
<dbReference type="GO" id="GO:0019215">
    <property type="term" value="F:intermediate filament binding"/>
    <property type="evidence" value="ECO:0007669"/>
    <property type="project" value="InterPro"/>
</dbReference>
<reference evidence="2" key="3">
    <citation type="submission" date="2025-09" db="UniProtKB">
        <authorList>
            <consortium name="Ensembl"/>
        </authorList>
    </citation>
    <scope>IDENTIFICATION</scope>
</reference>
<feature type="compositionally biased region" description="Pro residues" evidence="1">
    <location>
        <begin position="1014"/>
        <end position="1038"/>
    </location>
</feature>
<feature type="compositionally biased region" description="Basic and acidic residues" evidence="1">
    <location>
        <begin position="599"/>
        <end position="619"/>
    </location>
</feature>
<feature type="region of interest" description="Disordered" evidence="1">
    <location>
        <begin position="137"/>
        <end position="195"/>
    </location>
</feature>
<dbReference type="OMA" id="CQEVENQ"/>
<feature type="compositionally biased region" description="Low complexity" evidence="1">
    <location>
        <begin position="1183"/>
        <end position="1193"/>
    </location>
</feature>
<evidence type="ECO:0000313" key="2">
    <source>
        <dbReference type="Ensembl" id="ENSSSUP00005020131.1"/>
    </source>
</evidence>
<feature type="region of interest" description="Disordered" evidence="1">
    <location>
        <begin position="337"/>
        <end position="619"/>
    </location>
</feature>
<feature type="compositionally biased region" description="Polar residues" evidence="1">
    <location>
        <begin position="659"/>
        <end position="669"/>
    </location>
</feature>
<protein>
    <submittedName>
        <fullName evidence="2">Nestin</fullName>
    </submittedName>
</protein>
<name>A0A673UF96_SURSU</name>
<feature type="compositionally biased region" description="Acidic residues" evidence="1">
    <location>
        <begin position="1063"/>
        <end position="1094"/>
    </location>
</feature>
<reference evidence="2" key="2">
    <citation type="submission" date="2025-08" db="UniProtKB">
        <authorList>
            <consortium name="Ensembl"/>
        </authorList>
    </citation>
    <scope>IDENTIFICATION</scope>
</reference>
<feature type="compositionally biased region" description="Basic and acidic residues" evidence="1">
    <location>
        <begin position="359"/>
        <end position="403"/>
    </location>
</feature>
<feature type="compositionally biased region" description="Low complexity" evidence="1">
    <location>
        <begin position="909"/>
        <end position="927"/>
    </location>
</feature>
<dbReference type="Ensembl" id="ENSSSUT00005023014.1">
    <property type="protein sequence ID" value="ENSSSUP00005020131.1"/>
    <property type="gene ID" value="ENSSSUG00005013037.1"/>
</dbReference>
<organism evidence="2 3">
    <name type="scientific">Suricata suricatta</name>
    <name type="common">Meerkat</name>
    <dbReference type="NCBI Taxonomy" id="37032"/>
    <lineage>
        <taxon>Eukaryota</taxon>
        <taxon>Metazoa</taxon>
        <taxon>Chordata</taxon>
        <taxon>Craniata</taxon>
        <taxon>Vertebrata</taxon>
        <taxon>Euteleostomi</taxon>
        <taxon>Mammalia</taxon>
        <taxon>Eutheria</taxon>
        <taxon>Laurasiatheria</taxon>
        <taxon>Carnivora</taxon>
        <taxon>Feliformia</taxon>
        <taxon>Herpestidae</taxon>
        <taxon>Suricata</taxon>
    </lineage>
</organism>
<feature type="compositionally biased region" description="Basic and acidic residues" evidence="1">
    <location>
        <begin position="515"/>
        <end position="533"/>
    </location>
</feature>
<dbReference type="Proteomes" id="UP000472268">
    <property type="component" value="Chromosome 3"/>
</dbReference>
<feature type="compositionally biased region" description="Low complexity" evidence="1">
    <location>
        <begin position="1317"/>
        <end position="1328"/>
    </location>
</feature>
<accession>A0A673UF96</accession>
<feature type="compositionally biased region" description="Low complexity" evidence="1">
    <location>
        <begin position="856"/>
        <end position="867"/>
    </location>
</feature>
<feature type="compositionally biased region" description="Acidic residues" evidence="1">
    <location>
        <begin position="1153"/>
        <end position="1172"/>
    </location>
</feature>
<feature type="compositionally biased region" description="Basic and acidic residues" evidence="1">
    <location>
        <begin position="703"/>
        <end position="712"/>
    </location>
</feature>
<dbReference type="InterPro" id="IPR031211">
    <property type="entry name" value="Nestin"/>
</dbReference>
<sequence length="1415" mass="154224">RTLLEAENSRLQPPGGGAKAPLSFQDSKLELHFSGTPEGQHLGPLLSALSPTPLSSPLPDTLETPVPGFLKTQEFLQARTPTLASTPIPPTLLAPCAVTDAEIKAQDAPLSLLQPQIGRQRAPEARWAEAKVAVPTSILPGPEEPGGQQQEASTGQFPEDRISLAPPLSPDHPSLEAKGGEPVGSGMSSRFQEEGEGQIWGLAEKETDIEVKMVNGLQQETWQEDVGLNMREIQDSQSPLENETLKSLEEEIPEPLMSLEKQTHETLRSLQKENPEYLRSLEESLDTSKGLEKEKQELLKSLEEEDAYVVRPLEKEALEILEPIGLEHSQTLQSLERENQELMRSHEGNLETFLCPENDSQKSVRSQEENFESIRDLEKENQETLRSLEEDQDTVKPPEKENQEPVGSLEEDQKTLRPLEKENQEPVKSLEEEHQETLRPLERENQEPVKSLEEEHQETLRPLERENQEPVKSLEEEHQETLRPLERENQEPVGSLEEHQETLRPLEEENQEPVKSLEEEHQETLRPLEKENQELVGSLEEEHQETLRPLEREKQEPLERENQEPVGALEEHQETLRPLERENQEPVKSLEEEQATLRPLEKVKLEPLKSFGKDQEIFRPLEKENQQLLRFLEEGAETMRSLETENLESSQSAREDLGTLQSLETQESLWSLEKMNQEAVEPLEKESQEPPESVEENQETLEPLEKENEESQRSLGEWSLENSRPSEERGQESQRYWAEEETLEQMENQESSGSLKEEGQELPLSAPQQGRDETVGEQAPDQEMPPGGTAGDKEAEAVLAGREWDGFTGRAGGHGEWQLAATGEVWSAGEGHPGSPEPKEQRVPVEAAEGEGGTEGFQDPPGQPEQVGGPGLQATQGVSEGRDLVLDGGEEAPRGGWASSEVPSWLDTGAGSQQGPEQEAAAPAMGEEGLEAERRQGLQGPQKDPEEAAALEPELSTMLRRSTDLLEPLRCGEESEPEAPWGAEGRFPAEIGGGPPQPGPLGPEEAGGGSELVPGPPSPRPTEPRSPAPIPGDVPGPQPLAEGGQEVGWGLQGRAEALGGVEGEPEELGSEGSSEDLQEEGEENREDSEADELGETLPDSTPLGLYLRSPASPEWDLLGEQRPSPQGETRKEGWIPSVPGCGAQPGGEGKGEGEEECGQDSDLSEEFEDLEAEGSLLPGGPGEAAEPGGQEPQLLLKPAAWEGGGESDGFADEEESGEEGEEDKEEEEGREPRAGRWGPGPSVSTLRALSGPQRGTLPGAETMDVSVPWGDGLRGVAGEESQDSTEPSGSEEESDPAPLDKEDSVPGPLETRGGVDDTGLGVGDTLGVYGQAPSLKQELEQVNGGVVNGLEQPEAGGQGKLGDPEGDRGSPLEDEEEGGVLKTPWAGPPLHLGPGQFLKFGQREGDAESWSSGED</sequence>
<dbReference type="GO" id="GO:0030844">
    <property type="term" value="P:positive regulation of intermediate filament depolymerization"/>
    <property type="evidence" value="ECO:0007669"/>
    <property type="project" value="TreeGrafter"/>
</dbReference>
<feature type="compositionally biased region" description="Basic and acidic residues" evidence="1">
    <location>
        <begin position="337"/>
        <end position="349"/>
    </location>
</feature>
<feature type="compositionally biased region" description="Basic and acidic residues" evidence="1">
    <location>
        <begin position="411"/>
        <end position="507"/>
    </location>
</feature>
<dbReference type="GO" id="GO:0031730">
    <property type="term" value="F:CCR5 chemokine receptor binding"/>
    <property type="evidence" value="ECO:0007669"/>
    <property type="project" value="TreeGrafter"/>
</dbReference>
<reference evidence="2 3" key="1">
    <citation type="submission" date="2019-05" db="EMBL/GenBank/DDBJ databases">
        <title>A Chromosome-scale Meerkat (S. suricatta) Genome Assembly.</title>
        <authorList>
            <person name="Dudchenko O."/>
            <person name="Lieberman Aiden E."/>
            <person name="Tung J."/>
            <person name="Barreiro L.B."/>
            <person name="Clutton-Brock T.H."/>
        </authorList>
    </citation>
    <scope>NUCLEOTIDE SEQUENCE [LARGE SCALE GENOMIC DNA]</scope>
</reference>
<evidence type="ECO:0000256" key="1">
    <source>
        <dbReference type="SAM" id="MobiDB-lite"/>
    </source>
</evidence>
<evidence type="ECO:0000313" key="3">
    <source>
        <dbReference type="Proteomes" id="UP000472268"/>
    </source>
</evidence>
<feature type="compositionally biased region" description="Basic and acidic residues" evidence="1">
    <location>
        <begin position="1362"/>
        <end position="1371"/>
    </location>
</feature>
<proteinExistence type="predicted"/>
<keyword evidence="3" id="KW-1185">Reference proteome</keyword>
<feature type="compositionally biased region" description="Acidic residues" evidence="1">
    <location>
        <begin position="1209"/>
        <end position="1229"/>
    </location>
</feature>
<feature type="compositionally biased region" description="Basic and acidic residues" evidence="1">
    <location>
        <begin position="540"/>
        <end position="591"/>
    </location>
</feature>